<evidence type="ECO:0000256" key="2">
    <source>
        <dbReference type="ARBA" id="ARBA00022679"/>
    </source>
</evidence>
<evidence type="ECO:0000256" key="7">
    <source>
        <dbReference type="ARBA" id="ARBA00023264"/>
    </source>
</evidence>
<reference evidence="10" key="1">
    <citation type="submission" date="2022-09" db="EMBL/GenBank/DDBJ databases">
        <title>Aureispira anguillicida sp. nov., isolated from Leptocephalus of Japanese eel Anguilla japonica.</title>
        <authorList>
            <person name="Yuasa K."/>
            <person name="Mekata T."/>
            <person name="Ikunari K."/>
        </authorList>
    </citation>
    <scope>NUCLEOTIDE SEQUENCE</scope>
    <source>
        <strain evidence="10">EL160426</strain>
    </source>
</reference>
<dbReference type="EC" id="2.5.1.41" evidence="9"/>
<dbReference type="PANTHER" id="PTHR40029">
    <property type="match status" value="1"/>
</dbReference>
<keyword evidence="5 9" id="KW-0443">Lipid metabolism</keyword>
<keyword evidence="6 9" id="KW-0594">Phospholipid biosynthesis</keyword>
<dbReference type="AlphaFoldDB" id="A0A916DUY9"/>
<comment type="caution">
    <text evidence="9">Lacks conserved residue(s) required for the propagation of feature annotation.</text>
</comment>
<dbReference type="GO" id="GO:0000287">
    <property type="term" value="F:magnesium ion binding"/>
    <property type="evidence" value="ECO:0007669"/>
    <property type="project" value="UniProtKB-UniRule"/>
</dbReference>
<comment type="cofactor">
    <cofactor evidence="9">
        <name>Mg(2+)</name>
        <dbReference type="ChEBI" id="CHEBI:18420"/>
    </cofactor>
</comment>
<dbReference type="InterPro" id="IPR039074">
    <property type="entry name" value="GGGP/HepGP_synthase_I"/>
</dbReference>
<dbReference type="SUPFAM" id="SSF51395">
    <property type="entry name" value="FMN-linked oxidoreductases"/>
    <property type="match status" value="1"/>
</dbReference>
<dbReference type="InterPro" id="IPR010946">
    <property type="entry name" value="GGGP_synth"/>
</dbReference>
<proteinExistence type="inferred from homology"/>
<feature type="binding site" evidence="9">
    <location>
        <position position="53"/>
    </location>
    <ligand>
        <name>Mg(2+)</name>
        <dbReference type="ChEBI" id="CHEBI:18420"/>
    </ligand>
</feature>
<dbReference type="NCBIfam" id="NF003198">
    <property type="entry name" value="PRK04169.1-2"/>
    <property type="match status" value="1"/>
</dbReference>
<comment type="catalytic activity">
    <reaction evidence="8 9">
        <text>sn-glycerol 1-phosphate + (2E,6E,10E)-geranylgeranyl diphosphate = sn-3-O-(geranylgeranyl)glycerol 1-phosphate + diphosphate</text>
        <dbReference type="Rhea" id="RHEA:23404"/>
        <dbReference type="ChEBI" id="CHEBI:33019"/>
        <dbReference type="ChEBI" id="CHEBI:57677"/>
        <dbReference type="ChEBI" id="CHEBI:57685"/>
        <dbReference type="ChEBI" id="CHEBI:58756"/>
        <dbReference type="EC" id="2.5.1.41"/>
    </reaction>
</comment>
<evidence type="ECO:0000256" key="3">
    <source>
        <dbReference type="ARBA" id="ARBA00022723"/>
    </source>
</evidence>
<evidence type="ECO:0000256" key="9">
    <source>
        <dbReference type="HAMAP-Rule" id="MF_00112"/>
    </source>
</evidence>
<keyword evidence="11" id="KW-1185">Reference proteome</keyword>
<dbReference type="RefSeq" id="WP_264788293.1">
    <property type="nucleotide sequence ID" value="NZ_AP026867.1"/>
</dbReference>
<evidence type="ECO:0000256" key="1">
    <source>
        <dbReference type="ARBA" id="ARBA00022516"/>
    </source>
</evidence>
<evidence type="ECO:0000313" key="10">
    <source>
        <dbReference type="EMBL" id="BDS12955.1"/>
    </source>
</evidence>
<feature type="binding site" evidence="9">
    <location>
        <position position="24"/>
    </location>
    <ligand>
        <name>Mg(2+)</name>
        <dbReference type="ChEBI" id="CHEBI:18420"/>
    </ligand>
</feature>
<sequence>MKRIYNNLLSAKKEQRKKFAVLIDPDKLHLKDVDYIIKLGKEAAVDSFFIGGSLVVNDALDEIILTIKKHCDIPVVLFPGSSRQLSYKADALLFLSLISGRNPELLIGKHVETAPFLKISPLEIISTGYMLIDGGVPTSVSYMSNTLPIPADKDSIAVCTAIAGEMLGLKLIYMDAGSGAQRPINTSMIEAVSTAIDIPLIVGGGIRTPEQAKANIKAGADIIVVGNAIEKDPNLILELAAAVHEG</sequence>
<dbReference type="InterPro" id="IPR008205">
    <property type="entry name" value="GGGP_HepGP_synthase"/>
</dbReference>
<dbReference type="Proteomes" id="UP001060919">
    <property type="component" value="Chromosome"/>
</dbReference>
<comment type="function">
    <text evidence="9">Prenyltransferase that catalyzes the transfer of the geranylgeranyl moiety of geranylgeranyl diphosphate (GGPP) to the C3 hydroxyl of sn-glycerol-1-phosphate (G1P).</text>
</comment>
<keyword evidence="3 9" id="KW-0479">Metal-binding</keyword>
<dbReference type="CDD" id="cd02812">
    <property type="entry name" value="PcrB_like"/>
    <property type="match status" value="1"/>
</dbReference>
<name>A0A916DUY9_9BACT</name>
<keyword evidence="1 9" id="KW-0444">Lipid biosynthesis</keyword>
<dbReference type="InterPro" id="IPR038597">
    <property type="entry name" value="GGGP/HepGP_synthase_sf"/>
</dbReference>
<evidence type="ECO:0000313" key="11">
    <source>
        <dbReference type="Proteomes" id="UP001060919"/>
    </source>
</evidence>
<gene>
    <name evidence="10" type="ORF">AsAng_0036820</name>
</gene>
<evidence type="ECO:0000256" key="4">
    <source>
        <dbReference type="ARBA" id="ARBA00022842"/>
    </source>
</evidence>
<keyword evidence="2 9" id="KW-0808">Transferase</keyword>
<dbReference type="Pfam" id="PF01884">
    <property type="entry name" value="PcrB"/>
    <property type="match status" value="1"/>
</dbReference>
<keyword evidence="7 9" id="KW-1208">Phospholipid metabolism</keyword>
<dbReference type="NCBIfam" id="TIGR01769">
    <property type="entry name" value="GGGP"/>
    <property type="match status" value="1"/>
</dbReference>
<dbReference type="GO" id="GO:0005737">
    <property type="term" value="C:cytoplasm"/>
    <property type="evidence" value="ECO:0007669"/>
    <property type="project" value="InterPro"/>
</dbReference>
<dbReference type="GO" id="GO:0046474">
    <property type="term" value="P:glycerophospholipid biosynthetic process"/>
    <property type="evidence" value="ECO:0007669"/>
    <property type="project" value="UniProtKB-UniRule"/>
</dbReference>
<feature type="binding site" evidence="9">
    <location>
        <begin position="226"/>
        <end position="227"/>
    </location>
    <ligand>
        <name>sn-glycerol 1-phosphate</name>
        <dbReference type="ChEBI" id="CHEBI:57685"/>
    </ligand>
</feature>
<evidence type="ECO:0000256" key="8">
    <source>
        <dbReference type="ARBA" id="ARBA00047288"/>
    </source>
</evidence>
<feature type="binding site" evidence="9">
    <location>
        <begin position="173"/>
        <end position="179"/>
    </location>
    <ligand>
        <name>sn-glycerol 1-phosphate</name>
        <dbReference type="ChEBI" id="CHEBI:57685"/>
    </ligand>
</feature>
<dbReference type="GO" id="GO:0047294">
    <property type="term" value="F:phosphoglycerol geranylgeranyltransferase activity"/>
    <property type="evidence" value="ECO:0007669"/>
    <property type="project" value="UniProtKB-UniRule"/>
</dbReference>
<protein>
    <recommendedName>
        <fullName evidence="9">Geranylgeranylglyceryl phosphate synthase</fullName>
        <shortName evidence="9">GGGP synthase</shortName>
        <shortName evidence="9">GGGPS</shortName>
        <ecNumber evidence="9">2.5.1.41</ecNumber>
    </recommendedName>
    <alternativeName>
        <fullName evidence="9">(S)-3-O-geranylgeranylglyceryl phosphate synthase</fullName>
    </alternativeName>
    <alternativeName>
        <fullName evidence="9">Phosphoglycerol geranylgeranyltransferase</fullName>
    </alternativeName>
</protein>
<dbReference type="KEGG" id="aup:AsAng_0036820"/>
<accession>A0A916DUY9</accession>
<feature type="binding site" evidence="9">
    <location>
        <begin position="204"/>
        <end position="205"/>
    </location>
    <ligand>
        <name>sn-glycerol 1-phosphate</name>
        <dbReference type="ChEBI" id="CHEBI:57685"/>
    </ligand>
</feature>
<keyword evidence="4 9" id="KW-0460">Magnesium</keyword>
<dbReference type="GO" id="GO:0120536">
    <property type="term" value="F:heptaprenylglyceryl phosphate synthase activity"/>
    <property type="evidence" value="ECO:0007669"/>
    <property type="project" value="UniProtKB-ARBA"/>
</dbReference>
<dbReference type="NCBIfam" id="TIGR01768">
    <property type="entry name" value="GGGP-family"/>
    <property type="match status" value="1"/>
</dbReference>
<comment type="similarity">
    <text evidence="9">Belongs to the GGGP/HepGP synthase family. Group II subfamily.</text>
</comment>
<dbReference type="HAMAP" id="MF_00112">
    <property type="entry name" value="GGGP_HepGP_synthase"/>
    <property type="match status" value="1"/>
</dbReference>
<dbReference type="Gene3D" id="3.20.20.390">
    <property type="entry name" value="FMN-linked oxidoreductases"/>
    <property type="match status" value="1"/>
</dbReference>
<dbReference type="EMBL" id="AP026867">
    <property type="protein sequence ID" value="BDS12955.1"/>
    <property type="molecule type" value="Genomic_DNA"/>
</dbReference>
<evidence type="ECO:0000256" key="6">
    <source>
        <dbReference type="ARBA" id="ARBA00023209"/>
    </source>
</evidence>
<evidence type="ECO:0000256" key="5">
    <source>
        <dbReference type="ARBA" id="ARBA00023098"/>
    </source>
</evidence>
<dbReference type="PANTHER" id="PTHR40029:SF2">
    <property type="entry name" value="HEPTAPRENYLGLYCERYL PHOSPHATE SYNTHASE"/>
    <property type="match status" value="1"/>
</dbReference>
<organism evidence="10 11">
    <name type="scientific">Aureispira anguillae</name>
    <dbReference type="NCBI Taxonomy" id="2864201"/>
    <lineage>
        <taxon>Bacteria</taxon>
        <taxon>Pseudomonadati</taxon>
        <taxon>Bacteroidota</taxon>
        <taxon>Saprospiria</taxon>
        <taxon>Saprospirales</taxon>
        <taxon>Saprospiraceae</taxon>
        <taxon>Aureispira</taxon>
    </lineage>
</organism>